<dbReference type="GO" id="GO:0005886">
    <property type="term" value="C:plasma membrane"/>
    <property type="evidence" value="ECO:0007669"/>
    <property type="project" value="UniProtKB-SubCell"/>
</dbReference>
<dbReference type="EMBL" id="KT428295">
    <property type="protein sequence ID" value="ALK44301.1"/>
    <property type="molecule type" value="Genomic_DNA"/>
</dbReference>
<dbReference type="Pfam" id="PF04464">
    <property type="entry name" value="Glyphos_transf"/>
    <property type="match status" value="1"/>
</dbReference>
<dbReference type="AlphaFoldDB" id="A0A0P0KXG0"/>
<comment type="subcellular location">
    <subcellularLocation>
        <location evidence="1">Cell membrane</location>
        <topology evidence="1">Peripheral membrane protein</topology>
    </subcellularLocation>
</comment>
<dbReference type="SUPFAM" id="SSF53756">
    <property type="entry name" value="UDP-Glycosyltransferase/glycogen phosphorylase"/>
    <property type="match status" value="1"/>
</dbReference>
<accession>A0A0P0KXG0</accession>
<evidence type="ECO:0000256" key="1">
    <source>
        <dbReference type="ARBA" id="ARBA00004202"/>
    </source>
</evidence>
<dbReference type="GO" id="GO:0047355">
    <property type="term" value="F:CDP-glycerol glycerophosphotransferase activity"/>
    <property type="evidence" value="ECO:0007669"/>
    <property type="project" value="UniProtKB-EC"/>
</dbReference>
<keyword evidence="3" id="KW-1003">Cell membrane</keyword>
<dbReference type="Gene3D" id="3.40.50.12580">
    <property type="match status" value="1"/>
</dbReference>
<dbReference type="PANTHER" id="PTHR37316">
    <property type="entry name" value="TEICHOIC ACID GLYCEROL-PHOSPHATE PRIMASE"/>
    <property type="match status" value="1"/>
</dbReference>
<dbReference type="Gene3D" id="3.40.50.11820">
    <property type="match status" value="1"/>
</dbReference>
<keyword evidence="4 7" id="KW-0808">Transferase</keyword>
<evidence type="ECO:0000256" key="3">
    <source>
        <dbReference type="ARBA" id="ARBA00022475"/>
    </source>
</evidence>
<evidence type="ECO:0000256" key="6">
    <source>
        <dbReference type="ARBA" id="ARBA00023136"/>
    </source>
</evidence>
<keyword evidence="5" id="KW-0777">Teichoic acid biosynthesis</keyword>
<dbReference type="InterPro" id="IPR043149">
    <property type="entry name" value="TagF_N"/>
</dbReference>
<evidence type="ECO:0000313" key="7">
    <source>
        <dbReference type="EMBL" id="ALK44301.1"/>
    </source>
</evidence>
<name>A0A0P0KXG0_9GAMM</name>
<reference evidence="7" key="1">
    <citation type="submission" date="2015-08" db="EMBL/GenBank/DDBJ databases">
        <title>Partial sequence of psychrophilic Colwellia sp.</title>
        <authorList>
            <person name="Pankowski J.A."/>
            <person name="Leong J.S."/>
            <person name="Nano F.E."/>
        </authorList>
    </citation>
    <scope>NUCLEOTIDE SEQUENCE</scope>
    <source>
        <strain evidence="7">C1</strain>
    </source>
</reference>
<comment type="similarity">
    <text evidence="2">Belongs to the CDP-glycerol glycerophosphotransferase family.</text>
</comment>
<protein>
    <submittedName>
        <fullName evidence="7">CDP-glycerol:poly(Glycerophosphate) glycerophosphotransferase</fullName>
        <ecNumber evidence="7">2.7.8.12</ecNumber>
    </submittedName>
</protein>
<dbReference type="InterPro" id="IPR051612">
    <property type="entry name" value="Teichoic_Acid_Biosynth"/>
</dbReference>
<sequence length="397" mass="46174">MSKLKKMITLLVKLFIFGCAYLMPKKKNIWVFGAWFGHRYNDNPKAFFEYINKNHKHIEAVWITKDQAIVDALTREGYLAYLESSFSGMLVQFRAEFAFVCQSLHDDLYPACISKKTKVVNLWHGLPLKKIMYDVFGDDVTNKNIVGKLFDFLSPYEQIRNDYLLATSIETQNTLSKAFRLPKSRTLITGFPRNDVFLNTIIAPISTIDKPYQCIYMPTFRGGIGTECDLFAQYGFDVQQIDAILKINNIVIVLRMHPVNKPPQYLIEEIKHSSNISIDSTADIFDSITNYDCMITDYSGGYFDFMLSGKPILFAPFDLEKYKQQERDLYYPYEEVTLKPYAYTWPQLIDNIVAIRQEGLSCEYQKDYNLLKQKFHQPLGLNGKLFSELLYQQLRDI</sequence>
<organism evidence="7">
    <name type="scientific">Colwellia sp. C1</name>
    <dbReference type="NCBI Taxonomy" id="1737566"/>
    <lineage>
        <taxon>Bacteria</taxon>
        <taxon>Pseudomonadati</taxon>
        <taxon>Pseudomonadota</taxon>
        <taxon>Gammaproteobacteria</taxon>
        <taxon>Alteromonadales</taxon>
        <taxon>Colwelliaceae</taxon>
        <taxon>Colwellia</taxon>
    </lineage>
</organism>
<evidence type="ECO:0000256" key="4">
    <source>
        <dbReference type="ARBA" id="ARBA00022679"/>
    </source>
</evidence>
<proteinExistence type="inferred from homology"/>
<keyword evidence="6" id="KW-0472">Membrane</keyword>
<dbReference type="InterPro" id="IPR043148">
    <property type="entry name" value="TagF_C"/>
</dbReference>
<evidence type="ECO:0000256" key="5">
    <source>
        <dbReference type="ARBA" id="ARBA00022944"/>
    </source>
</evidence>
<dbReference type="InterPro" id="IPR007554">
    <property type="entry name" value="Glycerophosphate_synth"/>
</dbReference>
<evidence type="ECO:0000256" key="2">
    <source>
        <dbReference type="ARBA" id="ARBA00010488"/>
    </source>
</evidence>
<dbReference type="GO" id="GO:0019350">
    <property type="term" value="P:teichoic acid biosynthetic process"/>
    <property type="evidence" value="ECO:0007669"/>
    <property type="project" value="UniProtKB-KW"/>
</dbReference>
<dbReference type="PANTHER" id="PTHR37316:SF3">
    <property type="entry name" value="TEICHOIC ACID GLYCEROL-PHOSPHATE TRANSFERASE"/>
    <property type="match status" value="1"/>
</dbReference>
<dbReference type="EC" id="2.7.8.12" evidence="7"/>